<accession>A0AAN9AFC1</accession>
<keyword evidence="2" id="KW-1185">Reference proteome</keyword>
<evidence type="ECO:0000313" key="2">
    <source>
        <dbReference type="Proteomes" id="UP001381693"/>
    </source>
</evidence>
<dbReference type="EMBL" id="JAXCGZ010001790">
    <property type="protein sequence ID" value="KAK7085195.1"/>
    <property type="molecule type" value="Genomic_DNA"/>
</dbReference>
<proteinExistence type="predicted"/>
<sequence length="57" mass="6111">MVANALSLDLLGVEMETVVLLRDVMHIQHDALPENGASDAGSVPLVFNKFFVINSDG</sequence>
<feature type="non-terminal residue" evidence="1">
    <location>
        <position position="57"/>
    </location>
</feature>
<dbReference type="Proteomes" id="UP001381693">
    <property type="component" value="Unassembled WGS sequence"/>
</dbReference>
<comment type="caution">
    <text evidence="1">The sequence shown here is derived from an EMBL/GenBank/DDBJ whole genome shotgun (WGS) entry which is preliminary data.</text>
</comment>
<name>A0AAN9AFC1_HALRR</name>
<reference evidence="1 2" key="1">
    <citation type="submission" date="2023-11" db="EMBL/GenBank/DDBJ databases">
        <title>Halocaridina rubra genome assembly.</title>
        <authorList>
            <person name="Smith C."/>
        </authorList>
    </citation>
    <scope>NUCLEOTIDE SEQUENCE [LARGE SCALE GENOMIC DNA]</scope>
    <source>
        <strain evidence="1">EP-1</strain>
        <tissue evidence="1">Whole</tissue>
    </source>
</reference>
<organism evidence="1 2">
    <name type="scientific">Halocaridina rubra</name>
    <name type="common">Hawaiian red shrimp</name>
    <dbReference type="NCBI Taxonomy" id="373956"/>
    <lineage>
        <taxon>Eukaryota</taxon>
        <taxon>Metazoa</taxon>
        <taxon>Ecdysozoa</taxon>
        <taxon>Arthropoda</taxon>
        <taxon>Crustacea</taxon>
        <taxon>Multicrustacea</taxon>
        <taxon>Malacostraca</taxon>
        <taxon>Eumalacostraca</taxon>
        <taxon>Eucarida</taxon>
        <taxon>Decapoda</taxon>
        <taxon>Pleocyemata</taxon>
        <taxon>Caridea</taxon>
        <taxon>Atyoidea</taxon>
        <taxon>Atyidae</taxon>
        <taxon>Halocaridina</taxon>
    </lineage>
</organism>
<dbReference type="AlphaFoldDB" id="A0AAN9AFC1"/>
<evidence type="ECO:0000313" key="1">
    <source>
        <dbReference type="EMBL" id="KAK7085195.1"/>
    </source>
</evidence>
<gene>
    <name evidence="1" type="ORF">SK128_022069</name>
</gene>
<protein>
    <submittedName>
        <fullName evidence="1">Uncharacterized protein</fullName>
    </submittedName>
</protein>